<accession>A0A915I3X4</accession>
<dbReference type="GO" id="GO:0051015">
    <property type="term" value="F:actin filament binding"/>
    <property type="evidence" value="ECO:0007669"/>
    <property type="project" value="TreeGrafter"/>
</dbReference>
<keyword evidence="2" id="KW-0009">Actin-binding</keyword>
<dbReference type="Gene3D" id="1.20.5.340">
    <property type="match status" value="1"/>
</dbReference>
<dbReference type="PROSITE" id="PS51456">
    <property type="entry name" value="MYOSIN_MOTOR"/>
    <property type="match status" value="1"/>
</dbReference>
<evidence type="ECO:0000313" key="5">
    <source>
        <dbReference type="Proteomes" id="UP000887565"/>
    </source>
</evidence>
<dbReference type="GO" id="GO:0030017">
    <property type="term" value="C:sarcomere"/>
    <property type="evidence" value="ECO:0007669"/>
    <property type="project" value="UniProtKB-ARBA"/>
</dbReference>
<sequence length="255" mass="30589">MLIRSIFSNYDLSYLYCCLNLTLRYEILTPNVIPKSFMDGREAVKKMIEFLELESNLYRIGQSKCFFRAGVLAHLEEERDMKLSRLIVTFQAYCRLHLAKKMYAKRLQQNNALRIIQRNGCAYLKLRNWDWWRLFTKVKPLLEVTQHEEIIKEKEIALQNLKEQNVKHEDFIEDLKCRMQQVDDEKENLLEQLRIESENCAMLENAKSRLIDREQELRANLNELENRLEKENEKIDSLTDEKQKLQEIIQALEDQ</sequence>
<dbReference type="GO" id="GO:0005524">
    <property type="term" value="F:ATP binding"/>
    <property type="evidence" value="ECO:0007669"/>
    <property type="project" value="InterPro"/>
</dbReference>
<keyword evidence="2" id="KW-0505">Motor protein</keyword>
<dbReference type="Gene3D" id="1.20.5.4820">
    <property type="match status" value="1"/>
</dbReference>
<dbReference type="InterPro" id="IPR002928">
    <property type="entry name" value="Myosin_tail"/>
</dbReference>
<dbReference type="AlphaFoldDB" id="A0A915I3X4"/>
<dbReference type="SUPFAM" id="SSF90257">
    <property type="entry name" value="Myosin rod fragments"/>
    <property type="match status" value="1"/>
</dbReference>
<dbReference type="GO" id="GO:0016460">
    <property type="term" value="C:myosin II complex"/>
    <property type="evidence" value="ECO:0007669"/>
    <property type="project" value="TreeGrafter"/>
</dbReference>
<comment type="caution">
    <text evidence="2">Lacks conserved residue(s) required for the propagation of feature annotation.</text>
</comment>
<dbReference type="InterPro" id="IPR027417">
    <property type="entry name" value="P-loop_NTPase"/>
</dbReference>
<dbReference type="FunFam" id="1.20.5.4820:FF:000002">
    <property type="entry name" value="Myosin heavy chain 10"/>
    <property type="match status" value="1"/>
</dbReference>
<dbReference type="GO" id="GO:0032982">
    <property type="term" value="C:myosin filament"/>
    <property type="evidence" value="ECO:0007669"/>
    <property type="project" value="TreeGrafter"/>
</dbReference>
<dbReference type="PANTHER" id="PTHR45615">
    <property type="entry name" value="MYOSIN HEAVY CHAIN, NON-MUSCLE"/>
    <property type="match status" value="1"/>
</dbReference>
<keyword evidence="1 3" id="KW-0175">Coiled coil</keyword>
<dbReference type="Proteomes" id="UP000887565">
    <property type="component" value="Unplaced"/>
</dbReference>
<proteinExistence type="inferred from homology"/>
<organism evidence="5 6">
    <name type="scientific">Romanomermis culicivorax</name>
    <name type="common">Nematode worm</name>
    <dbReference type="NCBI Taxonomy" id="13658"/>
    <lineage>
        <taxon>Eukaryota</taxon>
        <taxon>Metazoa</taxon>
        <taxon>Ecdysozoa</taxon>
        <taxon>Nematoda</taxon>
        <taxon>Enoplea</taxon>
        <taxon>Dorylaimia</taxon>
        <taxon>Mermithida</taxon>
        <taxon>Mermithoidea</taxon>
        <taxon>Mermithidae</taxon>
        <taxon>Romanomermis</taxon>
    </lineage>
</organism>
<comment type="similarity">
    <text evidence="2">Belongs to the TRAFAC class myosin-kinesin ATPase superfamily. Myosin family.</text>
</comment>
<dbReference type="PANTHER" id="PTHR45615:SF40">
    <property type="entry name" value="MYOSIN HEAVY CHAIN, NON-MUSCLE"/>
    <property type="match status" value="1"/>
</dbReference>
<keyword evidence="2" id="KW-0518">Myosin</keyword>
<dbReference type="InterPro" id="IPR001609">
    <property type="entry name" value="Myosin_head_motor_dom-like"/>
</dbReference>
<dbReference type="SUPFAM" id="SSF52540">
    <property type="entry name" value="P-loop containing nucleoside triphosphate hydrolases"/>
    <property type="match status" value="1"/>
</dbReference>
<keyword evidence="5" id="KW-1185">Reference proteome</keyword>
<dbReference type="WBParaSite" id="nRc.2.0.1.t08837-RA">
    <property type="protein sequence ID" value="nRc.2.0.1.t08837-RA"/>
    <property type="gene ID" value="nRc.2.0.1.g08837"/>
</dbReference>
<evidence type="ECO:0000259" key="4">
    <source>
        <dbReference type="PROSITE" id="PS51456"/>
    </source>
</evidence>
<protein>
    <submittedName>
        <fullName evidence="6">Myosin motor domain-containing protein</fullName>
    </submittedName>
</protein>
<evidence type="ECO:0000256" key="2">
    <source>
        <dbReference type="PROSITE-ProRule" id="PRU00782"/>
    </source>
</evidence>
<name>A0A915I3X4_ROMCU</name>
<dbReference type="GO" id="GO:0000146">
    <property type="term" value="F:microfilament motor activity"/>
    <property type="evidence" value="ECO:0007669"/>
    <property type="project" value="TreeGrafter"/>
</dbReference>
<evidence type="ECO:0000313" key="6">
    <source>
        <dbReference type="WBParaSite" id="nRc.2.0.1.t08837-RA"/>
    </source>
</evidence>
<dbReference type="Pfam" id="PF01576">
    <property type="entry name" value="Myosin_tail_1"/>
    <property type="match status" value="1"/>
</dbReference>
<evidence type="ECO:0000256" key="1">
    <source>
        <dbReference type="ARBA" id="ARBA00023054"/>
    </source>
</evidence>
<reference evidence="6" key="1">
    <citation type="submission" date="2022-11" db="UniProtKB">
        <authorList>
            <consortium name="WormBaseParasite"/>
        </authorList>
    </citation>
    <scope>IDENTIFICATION</scope>
</reference>
<feature type="domain" description="Myosin motor" evidence="4">
    <location>
        <begin position="1"/>
        <end position="80"/>
    </location>
</feature>
<feature type="coiled-coil region" evidence="3">
    <location>
        <begin position="144"/>
        <end position="255"/>
    </location>
</feature>
<dbReference type="OMA" id="ESENCAM"/>
<evidence type="ECO:0000256" key="3">
    <source>
        <dbReference type="SAM" id="Coils"/>
    </source>
</evidence>
<dbReference type="PROSITE" id="PS50096">
    <property type="entry name" value="IQ"/>
    <property type="match status" value="1"/>
</dbReference>